<dbReference type="EMBL" id="CM001880">
    <property type="protein sequence ID" value="EOX97141.1"/>
    <property type="molecule type" value="Genomic_DNA"/>
</dbReference>
<organism evidence="1 2">
    <name type="scientific">Theobroma cacao</name>
    <name type="common">Cacao</name>
    <name type="synonym">Cocoa</name>
    <dbReference type="NCBI Taxonomy" id="3641"/>
    <lineage>
        <taxon>Eukaryota</taxon>
        <taxon>Viridiplantae</taxon>
        <taxon>Streptophyta</taxon>
        <taxon>Embryophyta</taxon>
        <taxon>Tracheophyta</taxon>
        <taxon>Spermatophyta</taxon>
        <taxon>Magnoliopsida</taxon>
        <taxon>eudicotyledons</taxon>
        <taxon>Gunneridae</taxon>
        <taxon>Pentapetalae</taxon>
        <taxon>rosids</taxon>
        <taxon>malvids</taxon>
        <taxon>Malvales</taxon>
        <taxon>Malvaceae</taxon>
        <taxon>Byttnerioideae</taxon>
        <taxon>Theobroma</taxon>
    </lineage>
</organism>
<keyword evidence="2" id="KW-1185">Reference proteome</keyword>
<dbReference type="Gramene" id="EOX97141">
    <property type="protein sequence ID" value="EOX97141"/>
    <property type="gene ID" value="TCM_006240"/>
</dbReference>
<reference evidence="1 2" key="1">
    <citation type="journal article" date="2013" name="Genome Biol.">
        <title>The genome sequence of the most widely cultivated cacao type and its use to identify candidate genes regulating pod color.</title>
        <authorList>
            <person name="Motamayor J.C."/>
            <person name="Mockaitis K."/>
            <person name="Schmutz J."/>
            <person name="Haiminen N."/>
            <person name="Iii D.L."/>
            <person name="Cornejo O."/>
            <person name="Findley S.D."/>
            <person name="Zheng P."/>
            <person name="Utro F."/>
            <person name="Royaert S."/>
            <person name="Saski C."/>
            <person name="Jenkins J."/>
            <person name="Podicheti R."/>
            <person name="Zhao M."/>
            <person name="Scheffler B.E."/>
            <person name="Stack J.C."/>
            <person name="Feltus F.A."/>
            <person name="Mustiga G.M."/>
            <person name="Amores F."/>
            <person name="Phillips W."/>
            <person name="Marelli J.P."/>
            <person name="May G.D."/>
            <person name="Shapiro H."/>
            <person name="Ma J."/>
            <person name="Bustamante C.D."/>
            <person name="Schnell R.J."/>
            <person name="Main D."/>
            <person name="Gilbert D."/>
            <person name="Parida L."/>
            <person name="Kuhn D.N."/>
        </authorList>
    </citation>
    <scope>NUCLEOTIDE SEQUENCE [LARGE SCALE GENOMIC DNA]</scope>
    <source>
        <strain evidence="2">cv. Matina 1-6</strain>
    </source>
</reference>
<gene>
    <name evidence="1" type="ORF">TCM_006240</name>
</gene>
<dbReference type="InParanoid" id="A0A061DYJ4"/>
<accession>A0A061DYJ4</accession>
<dbReference type="AlphaFoldDB" id="A0A061DYJ4"/>
<protein>
    <submittedName>
        <fullName evidence="1">Uncharacterized protein</fullName>
    </submittedName>
</protein>
<dbReference type="Proteomes" id="UP000026915">
    <property type="component" value="Chromosome 2"/>
</dbReference>
<name>A0A061DYJ4_THECC</name>
<dbReference type="HOGENOM" id="CLU_2578663_0_0_1"/>
<sequence>MQTDAVNHHCLTTIMEITAAAESDIGDYTANSSHHYSLGLLARISPFRETRVIGTLGSLLSNKHMLCKSLPVQGISFRVNN</sequence>
<evidence type="ECO:0000313" key="1">
    <source>
        <dbReference type="EMBL" id="EOX97141.1"/>
    </source>
</evidence>
<evidence type="ECO:0000313" key="2">
    <source>
        <dbReference type="Proteomes" id="UP000026915"/>
    </source>
</evidence>
<proteinExistence type="predicted"/>